<comment type="caution">
    <text evidence="3">The sequence shown here is derived from an EMBL/GenBank/DDBJ whole genome shotgun (WGS) entry which is preliminary data.</text>
</comment>
<feature type="non-terminal residue" evidence="3">
    <location>
        <position position="1"/>
    </location>
</feature>
<dbReference type="Pfam" id="PF13385">
    <property type="entry name" value="Laminin_G_3"/>
    <property type="match status" value="1"/>
</dbReference>
<sequence length="217" mass="20939">GGTENWTIYLNGIQVSQVSGNPVASVPGDNMLIGFTSNATSTAPHFPGLLDDVRIYTTALTPAQVQQLAGTVVTGIGPAGGPVNGGTAVTITGYNFTGATGVSFGGTPAASFTVNSDTSITAVSPAGSGAVDVTVTTQNGTSVNGPGDRFTYGPVPVVTGVSPISGPVSGGTAVTVTGHGFIGATGVSFGSVAAASFTVNSDTSITAISPAQAAGTV</sequence>
<dbReference type="Gene3D" id="2.60.120.200">
    <property type="match status" value="1"/>
</dbReference>
<dbReference type="InterPro" id="IPR002909">
    <property type="entry name" value="IPT_dom"/>
</dbReference>
<dbReference type="InterPro" id="IPR014756">
    <property type="entry name" value="Ig_E-set"/>
</dbReference>
<dbReference type="EMBL" id="CDGJ01000006">
    <property type="protein sequence ID" value="CEJ05971.1"/>
    <property type="molecule type" value="Genomic_DNA"/>
</dbReference>
<dbReference type="Proteomes" id="UP001071230">
    <property type="component" value="Unassembled WGS sequence"/>
</dbReference>
<proteinExistence type="predicted"/>
<accession>A0ABM9R915</accession>
<dbReference type="InterPro" id="IPR052387">
    <property type="entry name" value="Fibrocystin"/>
</dbReference>
<keyword evidence="1" id="KW-0732">Signal</keyword>
<dbReference type="Pfam" id="PF01833">
    <property type="entry name" value="TIG"/>
    <property type="match status" value="2"/>
</dbReference>
<dbReference type="Gene3D" id="2.60.40.10">
    <property type="entry name" value="Immunoglobulins"/>
    <property type="match status" value="2"/>
</dbReference>
<dbReference type="InterPro" id="IPR013320">
    <property type="entry name" value="ConA-like_dom_sf"/>
</dbReference>
<dbReference type="CDD" id="cd00102">
    <property type="entry name" value="IPT"/>
    <property type="match status" value="2"/>
</dbReference>
<evidence type="ECO:0000313" key="3">
    <source>
        <dbReference type="EMBL" id="CEJ05971.1"/>
    </source>
</evidence>
<evidence type="ECO:0000259" key="2">
    <source>
        <dbReference type="SMART" id="SM00429"/>
    </source>
</evidence>
<feature type="non-terminal residue" evidence="3">
    <location>
        <position position="217"/>
    </location>
</feature>
<protein>
    <submittedName>
        <fullName evidence="3">Immunoglobulin E-set</fullName>
    </submittedName>
</protein>
<feature type="domain" description="IPT/TIG" evidence="2">
    <location>
        <begin position="70"/>
        <end position="153"/>
    </location>
</feature>
<dbReference type="SUPFAM" id="SSF49899">
    <property type="entry name" value="Concanavalin A-like lectins/glucanases"/>
    <property type="match status" value="1"/>
</dbReference>
<keyword evidence="4" id="KW-1185">Reference proteome</keyword>
<dbReference type="InterPro" id="IPR013783">
    <property type="entry name" value="Ig-like_fold"/>
</dbReference>
<dbReference type="RefSeq" id="WP_261486011.1">
    <property type="nucleotide sequence ID" value="NZ_CDGJ01000006.1"/>
</dbReference>
<evidence type="ECO:0000256" key="1">
    <source>
        <dbReference type="ARBA" id="ARBA00022729"/>
    </source>
</evidence>
<reference evidence="3" key="1">
    <citation type="submission" date="2014-11" db="EMBL/GenBank/DDBJ databases">
        <authorList>
            <person name="Hornung B.V."/>
        </authorList>
    </citation>
    <scope>NUCLEOTIDE SEQUENCE</scope>
    <source>
        <strain evidence="3">INE</strain>
    </source>
</reference>
<name>A0ABM9R915_9FIRM</name>
<dbReference type="SUPFAM" id="SSF81296">
    <property type="entry name" value="E set domains"/>
    <property type="match status" value="2"/>
</dbReference>
<dbReference type="PANTHER" id="PTHR46769:SF2">
    <property type="entry name" value="FIBROCYSTIN-L ISOFORM 2 PRECURSOR-RELATED"/>
    <property type="match status" value="1"/>
</dbReference>
<dbReference type="PANTHER" id="PTHR46769">
    <property type="entry name" value="POLYCYSTIC KIDNEY AND HEPATIC DISEASE 1 (AUTOSOMAL RECESSIVE)-LIKE 1"/>
    <property type="match status" value="1"/>
</dbReference>
<evidence type="ECO:0000313" key="4">
    <source>
        <dbReference type="Proteomes" id="UP001071230"/>
    </source>
</evidence>
<gene>
    <name evidence="3" type="ORF">DEACI_0391</name>
</gene>
<organism evidence="3 4">
    <name type="scientific">Acididesulfobacillus acetoxydans</name>
    <dbReference type="NCBI Taxonomy" id="1561005"/>
    <lineage>
        <taxon>Bacteria</taxon>
        <taxon>Bacillati</taxon>
        <taxon>Bacillota</taxon>
        <taxon>Clostridia</taxon>
        <taxon>Eubacteriales</taxon>
        <taxon>Peptococcaceae</taxon>
        <taxon>Acididesulfobacillus</taxon>
    </lineage>
</organism>
<dbReference type="SMART" id="SM00429">
    <property type="entry name" value="IPT"/>
    <property type="match status" value="1"/>
</dbReference>